<dbReference type="AlphaFoldDB" id="X6MT81"/>
<sequence length="360" mass="42530">MFDPYTYGKPLFYYCVQQLAIKDRECVWDYLIFLMSALPSGVAVRLLQENKEQLSKLRMESLETLCEAMIEASEFPAAMSLYLAAFMKERAQNDLSREEQLMAISDRYIKIARGLLEKIESDHLLAIMFEIPSSIHDMSLFDIALRFELYSFLDFHRLPPLMLQMWYKYEYLDPKENFIQVEKSNFKLLRTLFYTPNRFYFTPVGQYITKAWLYLLYVLYVSWITYQQIYPYQGIRTQEYVLWILNLGFVSFELVELIFDGRDYFSELVNCWDSLICLIWVVLALMRFSISALSFSRTKHSESGSEYSLQQRNTSRTSIFMLLWGAQCVLLWTRLASFLQRNPSTGSLLTMIVKMASDIL</sequence>
<keyword evidence="1" id="KW-0812">Transmembrane</keyword>
<keyword evidence="1" id="KW-1133">Transmembrane helix</keyword>
<evidence type="ECO:0000313" key="2">
    <source>
        <dbReference type="EMBL" id="ETO16662.1"/>
    </source>
</evidence>
<evidence type="ECO:0008006" key="4">
    <source>
        <dbReference type="Google" id="ProtNLM"/>
    </source>
</evidence>
<reference evidence="2 3" key="1">
    <citation type="journal article" date="2013" name="Curr. Biol.">
        <title>The Genome of the Foraminiferan Reticulomyxa filosa.</title>
        <authorList>
            <person name="Glockner G."/>
            <person name="Hulsmann N."/>
            <person name="Schleicher M."/>
            <person name="Noegel A.A."/>
            <person name="Eichinger L."/>
            <person name="Gallinger C."/>
            <person name="Pawlowski J."/>
            <person name="Sierra R."/>
            <person name="Euteneuer U."/>
            <person name="Pillet L."/>
            <person name="Moustafa A."/>
            <person name="Platzer M."/>
            <person name="Groth M."/>
            <person name="Szafranski K."/>
            <person name="Schliwa M."/>
        </authorList>
    </citation>
    <scope>NUCLEOTIDE SEQUENCE [LARGE SCALE GENOMIC DNA]</scope>
</reference>
<evidence type="ECO:0000256" key="1">
    <source>
        <dbReference type="SAM" id="Phobius"/>
    </source>
</evidence>
<feature type="transmembrane region" description="Helical" evidence="1">
    <location>
        <begin position="271"/>
        <end position="295"/>
    </location>
</feature>
<accession>X6MT81</accession>
<dbReference type="EMBL" id="ASPP01017975">
    <property type="protein sequence ID" value="ETO16662.1"/>
    <property type="molecule type" value="Genomic_DNA"/>
</dbReference>
<feature type="transmembrane region" description="Helical" evidence="1">
    <location>
        <begin position="315"/>
        <end position="333"/>
    </location>
</feature>
<gene>
    <name evidence="2" type="ORF">RFI_20677</name>
</gene>
<name>X6MT81_RETFI</name>
<proteinExistence type="predicted"/>
<dbReference type="Proteomes" id="UP000023152">
    <property type="component" value="Unassembled WGS sequence"/>
</dbReference>
<evidence type="ECO:0000313" key="3">
    <source>
        <dbReference type="Proteomes" id="UP000023152"/>
    </source>
</evidence>
<protein>
    <recommendedName>
        <fullName evidence="4">Ion transport domain-containing protein</fullName>
    </recommendedName>
</protein>
<keyword evidence="1" id="KW-0472">Membrane</keyword>
<comment type="caution">
    <text evidence="2">The sequence shown here is derived from an EMBL/GenBank/DDBJ whole genome shotgun (WGS) entry which is preliminary data.</text>
</comment>
<keyword evidence="3" id="KW-1185">Reference proteome</keyword>
<feature type="transmembrane region" description="Helical" evidence="1">
    <location>
        <begin position="241"/>
        <end position="259"/>
    </location>
</feature>
<feature type="non-terminal residue" evidence="2">
    <location>
        <position position="360"/>
    </location>
</feature>
<dbReference type="OrthoDB" id="310870at2759"/>
<organism evidence="2 3">
    <name type="scientific">Reticulomyxa filosa</name>
    <dbReference type="NCBI Taxonomy" id="46433"/>
    <lineage>
        <taxon>Eukaryota</taxon>
        <taxon>Sar</taxon>
        <taxon>Rhizaria</taxon>
        <taxon>Retaria</taxon>
        <taxon>Foraminifera</taxon>
        <taxon>Monothalamids</taxon>
        <taxon>Reticulomyxidae</taxon>
        <taxon>Reticulomyxa</taxon>
    </lineage>
</organism>